<sequence>MKSFAALFSAAAAVVPFVAADFIPAGTAAHFFSSQNTSLVFAPEFAAAGANLVAALAGDGSSADITALFPVQGTGVPTQIAYGDFCITANGVVPSTANQTLYIADCDPADATQLWTVNESPATVSNADGNCVTLGRAARGVVVSLAECNDVLLHLQIWNPKPVSA</sequence>
<dbReference type="PROSITE" id="PS50231">
    <property type="entry name" value="RICIN_B_LECTIN"/>
    <property type="match status" value="1"/>
</dbReference>
<dbReference type="Proteomes" id="UP000256964">
    <property type="component" value="Unassembled WGS sequence"/>
</dbReference>
<dbReference type="EMBL" id="KZ857463">
    <property type="protein sequence ID" value="RDX43504.1"/>
    <property type="molecule type" value="Genomic_DNA"/>
</dbReference>
<accession>A0A371CT80</accession>
<keyword evidence="3" id="KW-1185">Reference proteome</keyword>
<dbReference type="AlphaFoldDB" id="A0A371CT80"/>
<organism evidence="2 3">
    <name type="scientific">Lentinus brumalis</name>
    <dbReference type="NCBI Taxonomy" id="2498619"/>
    <lineage>
        <taxon>Eukaryota</taxon>
        <taxon>Fungi</taxon>
        <taxon>Dikarya</taxon>
        <taxon>Basidiomycota</taxon>
        <taxon>Agaricomycotina</taxon>
        <taxon>Agaricomycetes</taxon>
        <taxon>Polyporales</taxon>
        <taxon>Polyporaceae</taxon>
        <taxon>Lentinus</taxon>
    </lineage>
</organism>
<evidence type="ECO:0000313" key="3">
    <source>
        <dbReference type="Proteomes" id="UP000256964"/>
    </source>
</evidence>
<protein>
    <submittedName>
        <fullName evidence="2">Uncharacterized protein</fullName>
    </submittedName>
</protein>
<proteinExistence type="predicted"/>
<dbReference type="OrthoDB" id="2750360at2759"/>
<dbReference type="SUPFAM" id="SSF50370">
    <property type="entry name" value="Ricin B-like lectins"/>
    <property type="match status" value="1"/>
</dbReference>
<keyword evidence="1" id="KW-0732">Signal</keyword>
<dbReference type="InterPro" id="IPR035992">
    <property type="entry name" value="Ricin_B-like_lectins"/>
</dbReference>
<reference evidence="2 3" key="1">
    <citation type="journal article" date="2018" name="Biotechnol. Biofuels">
        <title>Integrative visual omics of the white-rot fungus Polyporus brumalis exposes the biotechnological potential of its oxidative enzymes for delignifying raw plant biomass.</title>
        <authorList>
            <person name="Miyauchi S."/>
            <person name="Rancon A."/>
            <person name="Drula E."/>
            <person name="Hage H."/>
            <person name="Chaduli D."/>
            <person name="Favel A."/>
            <person name="Grisel S."/>
            <person name="Henrissat B."/>
            <person name="Herpoel-Gimbert I."/>
            <person name="Ruiz-Duenas F.J."/>
            <person name="Chevret D."/>
            <person name="Hainaut M."/>
            <person name="Lin J."/>
            <person name="Wang M."/>
            <person name="Pangilinan J."/>
            <person name="Lipzen A."/>
            <person name="Lesage-Meessen L."/>
            <person name="Navarro D."/>
            <person name="Riley R."/>
            <person name="Grigoriev I.V."/>
            <person name="Zhou S."/>
            <person name="Raouche S."/>
            <person name="Rosso M.N."/>
        </authorList>
    </citation>
    <scope>NUCLEOTIDE SEQUENCE [LARGE SCALE GENOMIC DNA]</scope>
    <source>
        <strain evidence="2 3">BRFM 1820</strain>
    </source>
</reference>
<evidence type="ECO:0000313" key="2">
    <source>
        <dbReference type="EMBL" id="RDX43504.1"/>
    </source>
</evidence>
<dbReference type="Gene3D" id="2.80.10.50">
    <property type="match status" value="1"/>
</dbReference>
<name>A0A371CT80_9APHY</name>
<feature type="signal peptide" evidence="1">
    <location>
        <begin position="1"/>
        <end position="20"/>
    </location>
</feature>
<evidence type="ECO:0000256" key="1">
    <source>
        <dbReference type="SAM" id="SignalP"/>
    </source>
</evidence>
<gene>
    <name evidence="2" type="ORF">OH76DRAFT_1194575</name>
</gene>
<feature type="chain" id="PRO_5016868694" evidence="1">
    <location>
        <begin position="21"/>
        <end position="165"/>
    </location>
</feature>